<gene>
    <name evidence="1" type="ORF">CIK83_05880</name>
</gene>
<dbReference type="AlphaFoldDB" id="A0A368LMR4"/>
<organism evidence="1 2">
    <name type="scientific">Vibrio casei</name>
    <dbReference type="NCBI Taxonomy" id="673372"/>
    <lineage>
        <taxon>Bacteria</taxon>
        <taxon>Pseudomonadati</taxon>
        <taxon>Pseudomonadota</taxon>
        <taxon>Gammaproteobacteria</taxon>
        <taxon>Vibrionales</taxon>
        <taxon>Vibrionaceae</taxon>
        <taxon>Vibrio</taxon>
    </lineage>
</organism>
<dbReference type="GO" id="GO:0008168">
    <property type="term" value="F:methyltransferase activity"/>
    <property type="evidence" value="ECO:0007669"/>
    <property type="project" value="UniProtKB-KW"/>
</dbReference>
<keyword evidence="2" id="KW-1185">Reference proteome</keyword>
<dbReference type="GeneID" id="303188439"/>
<name>A0A368LMR4_9VIBR</name>
<evidence type="ECO:0000313" key="2">
    <source>
        <dbReference type="Proteomes" id="UP000252479"/>
    </source>
</evidence>
<dbReference type="PIRSF" id="PIRSF028234">
    <property type="entry name" value="UCP028234"/>
    <property type="match status" value="1"/>
</dbReference>
<keyword evidence="1" id="KW-0489">Methyltransferase</keyword>
<dbReference type="OrthoDB" id="6862131at2"/>
<dbReference type="Pfam" id="PF12847">
    <property type="entry name" value="Methyltransf_18"/>
    <property type="match status" value="1"/>
</dbReference>
<dbReference type="Proteomes" id="UP000252479">
    <property type="component" value="Unassembled WGS sequence"/>
</dbReference>
<accession>A0A368LMR4</accession>
<dbReference type="GO" id="GO:0032259">
    <property type="term" value="P:methylation"/>
    <property type="evidence" value="ECO:0007669"/>
    <property type="project" value="UniProtKB-KW"/>
</dbReference>
<dbReference type="PANTHER" id="PTHR38451">
    <property type="entry name" value="TRNA (ADENINE(22)-N(1))-METHYLTRANSFERASE"/>
    <property type="match status" value="1"/>
</dbReference>
<dbReference type="Gene3D" id="3.40.50.150">
    <property type="entry name" value="Vaccinia Virus protein VP39"/>
    <property type="match status" value="1"/>
</dbReference>
<dbReference type="InterPro" id="IPR029063">
    <property type="entry name" value="SAM-dependent_MTases_sf"/>
</dbReference>
<dbReference type="EMBL" id="QPGL01000001">
    <property type="protein sequence ID" value="RCS73184.1"/>
    <property type="molecule type" value="Genomic_DNA"/>
</dbReference>
<dbReference type="FunFam" id="3.40.50.150:FF:000442">
    <property type="entry name" value="tRNA (Adenine22-N1)-methyltransferase TrmK"/>
    <property type="match status" value="1"/>
</dbReference>
<dbReference type="PANTHER" id="PTHR38451:SF1">
    <property type="entry name" value="TRNA (ADENINE(22)-N(1))-METHYLTRANSFERASE"/>
    <property type="match status" value="1"/>
</dbReference>
<protein>
    <submittedName>
        <fullName evidence="1">SAM-dependent methyltransferase</fullName>
    </submittedName>
</protein>
<dbReference type="SUPFAM" id="SSF53335">
    <property type="entry name" value="S-adenosyl-L-methionine-dependent methyltransferases"/>
    <property type="match status" value="1"/>
</dbReference>
<keyword evidence="1" id="KW-0808">Transferase</keyword>
<proteinExistence type="predicted"/>
<reference evidence="1 2" key="1">
    <citation type="journal article" date="2017" name="Elife">
        <title>Extensive horizontal gene transfer in cheese-associated bacteria.</title>
        <authorList>
            <person name="Bonham K.S."/>
            <person name="Wolfe B.E."/>
            <person name="Dutton R.J."/>
        </authorList>
    </citation>
    <scope>NUCLEOTIDE SEQUENCE [LARGE SCALE GENOMIC DNA]</scope>
    <source>
        <strain evidence="1 2">JB196</strain>
    </source>
</reference>
<comment type="caution">
    <text evidence="1">The sequence shown here is derived from an EMBL/GenBank/DDBJ whole genome shotgun (WGS) entry which is preliminary data.</text>
</comment>
<evidence type="ECO:0000313" key="1">
    <source>
        <dbReference type="EMBL" id="RCS73184.1"/>
    </source>
</evidence>
<dbReference type="InterPro" id="IPR016876">
    <property type="entry name" value="UCP028234"/>
</dbReference>
<dbReference type="RefSeq" id="WP_086963316.1">
    <property type="nucleotide sequence ID" value="NZ_AP018680.1"/>
</dbReference>
<sequence length="240" mass="27741">MKLSKRLKKIDEMVTGDYDHIWDCCCDHGFLGATLLERQAADNIHFVDIVPKLIQNVTIQLQQFYPNPKSTWYTHCLDITNLPLDHYDGKHLIIIAGVGGDLITTFMNALHKKYTLLNIDFLICPVYQQYTVRKELKTLDLLLLDEALIEENQRFYEVILLSNQTPANGSGSATGINTQLKQVSLVGDKIWHAYTKQQQTIAQQYLHKTIQHYQRMLLNQPDIIQPIIDLYNDVKIKILF</sequence>